<comment type="cofactor">
    <cofactor evidence="6 7">
        <name>Zn(2+)</name>
        <dbReference type="ChEBI" id="CHEBI:29105"/>
    </cofactor>
    <text evidence="6 7">Binds 1 zinc ion per subunit.</text>
</comment>
<dbReference type="InterPro" id="IPR000742">
    <property type="entry name" value="EGF"/>
</dbReference>
<evidence type="ECO:0000256" key="7">
    <source>
        <dbReference type="RuleBase" id="RU361183"/>
    </source>
</evidence>
<evidence type="ECO:0000256" key="1">
    <source>
        <dbReference type="ARBA" id="ARBA00022536"/>
    </source>
</evidence>
<dbReference type="SUPFAM" id="SSF57184">
    <property type="entry name" value="Growth factor receptor domain"/>
    <property type="match status" value="1"/>
</dbReference>
<dbReference type="SUPFAM" id="SSF57196">
    <property type="entry name" value="EGF/Laminin"/>
    <property type="match status" value="1"/>
</dbReference>
<accession>E4YP79</accession>
<evidence type="ECO:0000259" key="8">
    <source>
        <dbReference type="PROSITE" id="PS50026"/>
    </source>
</evidence>
<feature type="domain" description="Peptidase M12A" evidence="9">
    <location>
        <begin position="60"/>
        <end position="276"/>
    </location>
</feature>
<dbReference type="Gene3D" id="2.10.25.10">
    <property type="entry name" value="Laminin"/>
    <property type="match status" value="3"/>
</dbReference>
<dbReference type="AlphaFoldDB" id="E4YP79"/>
<reference evidence="10" key="1">
    <citation type="journal article" date="2010" name="Science">
        <title>Plasticity of animal genome architecture unmasked by rapid evolution of a pelagic tunicate.</title>
        <authorList>
            <person name="Denoeud F."/>
            <person name="Henriet S."/>
            <person name="Mungpakdee S."/>
            <person name="Aury J.M."/>
            <person name="Da Silva C."/>
            <person name="Brinkmann H."/>
            <person name="Mikhaleva J."/>
            <person name="Olsen L.C."/>
            <person name="Jubin C."/>
            <person name="Canestro C."/>
            <person name="Bouquet J.M."/>
            <person name="Danks G."/>
            <person name="Poulain J."/>
            <person name="Campsteijn C."/>
            <person name="Adamski M."/>
            <person name="Cross I."/>
            <person name="Yadetie F."/>
            <person name="Muffato M."/>
            <person name="Louis A."/>
            <person name="Butcher S."/>
            <person name="Tsagkogeorga G."/>
            <person name="Konrad A."/>
            <person name="Singh S."/>
            <person name="Jensen M.F."/>
            <person name="Cong E.H."/>
            <person name="Eikeseth-Otteraa H."/>
            <person name="Noel B."/>
            <person name="Anthouard V."/>
            <person name="Porcel B.M."/>
            <person name="Kachouri-Lafond R."/>
            <person name="Nishino A."/>
            <person name="Ugolini M."/>
            <person name="Chourrout P."/>
            <person name="Nishida H."/>
            <person name="Aasland R."/>
            <person name="Huzurbazar S."/>
            <person name="Westhof E."/>
            <person name="Delsuc F."/>
            <person name="Lehrach H."/>
            <person name="Reinhardt R."/>
            <person name="Weissenbach J."/>
            <person name="Roy S.W."/>
            <person name="Artiguenave F."/>
            <person name="Postlethwait J.H."/>
            <person name="Manak J.R."/>
            <person name="Thompson E.M."/>
            <person name="Jaillon O."/>
            <person name="Du Pasquier L."/>
            <person name="Boudinot P."/>
            <person name="Liberles D.A."/>
            <person name="Volff J.N."/>
            <person name="Philippe H."/>
            <person name="Lenhard B."/>
            <person name="Roest Crollius H."/>
            <person name="Wincker P."/>
            <person name="Chourrout D."/>
        </authorList>
    </citation>
    <scope>NUCLEOTIDE SEQUENCE [LARGE SCALE GENOMIC DNA]</scope>
</reference>
<dbReference type="InterPro" id="IPR018097">
    <property type="entry name" value="EGF_Ca-bd_CS"/>
</dbReference>
<dbReference type="Pfam" id="PF07645">
    <property type="entry name" value="EGF_CA"/>
    <property type="match status" value="2"/>
</dbReference>
<dbReference type="GO" id="GO:0006508">
    <property type="term" value="P:proteolysis"/>
    <property type="evidence" value="ECO:0007669"/>
    <property type="project" value="UniProtKB-KW"/>
</dbReference>
<protein>
    <recommendedName>
        <fullName evidence="7">Metalloendopeptidase</fullName>
        <ecNumber evidence="7">3.4.24.-</ecNumber>
    </recommendedName>
</protein>
<evidence type="ECO:0000256" key="4">
    <source>
        <dbReference type="ARBA" id="ARBA00023157"/>
    </source>
</evidence>
<evidence type="ECO:0000256" key="6">
    <source>
        <dbReference type="PROSITE-ProRule" id="PRU01211"/>
    </source>
</evidence>
<comment type="caution">
    <text evidence="5">Lacks conserved residue(s) required for the propagation of feature annotation.</text>
</comment>
<dbReference type="PROSITE" id="PS00010">
    <property type="entry name" value="ASX_HYDROXYL"/>
    <property type="match status" value="1"/>
</dbReference>
<dbReference type="InterPro" id="IPR000152">
    <property type="entry name" value="EGF-type_Asp/Asn_hydroxyl_site"/>
</dbReference>
<keyword evidence="3" id="KW-0677">Repeat</keyword>
<dbReference type="Proteomes" id="UP000011014">
    <property type="component" value="Unassembled WGS sequence"/>
</dbReference>
<evidence type="ECO:0000256" key="5">
    <source>
        <dbReference type="PROSITE-ProRule" id="PRU00076"/>
    </source>
</evidence>
<feature type="binding site" evidence="6">
    <location>
        <position position="185"/>
    </location>
    <ligand>
        <name>Zn(2+)</name>
        <dbReference type="ChEBI" id="CHEBI:29105"/>
        <note>catalytic</note>
    </ligand>
</feature>
<feature type="binding site" evidence="6">
    <location>
        <position position="175"/>
    </location>
    <ligand>
        <name>Zn(2+)</name>
        <dbReference type="ChEBI" id="CHEBI:29105"/>
        <note>catalytic</note>
    </ligand>
</feature>
<dbReference type="GO" id="GO:0004222">
    <property type="term" value="F:metalloendopeptidase activity"/>
    <property type="evidence" value="ECO:0007669"/>
    <property type="project" value="UniProtKB-UniRule"/>
</dbReference>
<dbReference type="PANTHER" id="PTHR24050">
    <property type="entry name" value="PA14 DOMAIN-CONTAINING PROTEIN"/>
    <property type="match status" value="1"/>
</dbReference>
<dbReference type="Pfam" id="PF01400">
    <property type="entry name" value="Astacin"/>
    <property type="match status" value="1"/>
</dbReference>
<keyword evidence="4" id="KW-1015">Disulfide bond</keyword>
<dbReference type="PROSITE" id="PS51864">
    <property type="entry name" value="ASTACIN"/>
    <property type="match status" value="1"/>
</dbReference>
<dbReference type="InterPro" id="IPR001881">
    <property type="entry name" value="EGF-like_Ca-bd_dom"/>
</dbReference>
<dbReference type="InterPro" id="IPR006026">
    <property type="entry name" value="Peptidase_Metallo"/>
</dbReference>
<dbReference type="CDD" id="cd00054">
    <property type="entry name" value="EGF_CA"/>
    <property type="match status" value="2"/>
</dbReference>
<sequence>MDSTSLRFLATAVRGNVEDNDTYYNQCQAAYLQKQGLTVDPKMIIHDDCDKGEDGRAALALVRKWTNLWNADQNKFIVPYYYPDGYEDEVFGEHTGAMSIEGIDANVAHFERLTCVKMKRISEAEKDDYESVVRVNWDNKDDACSSGIGRWVHADNRLNMRPDCYTWNSGTTVNHEFMHTLGFLHEHQRADRDDWVIIHPDLEGTSNYGKLSFPEWEDLGSPYDFNSILHYYAGRLPDGRPTIGMRTSPMTPAAVDRHWPMSAEDAFQLSAYHGCEMRNKCAEAGTMRCGGPEHRCQNEPIGYSCVCAEGYETVIVDEVEVCVDIDECAAVVNPCDGAECHNHEGGFSCGEPVKEVHEAVLMIDGTGSYASYRADACQALEDMIKKMKDYHAENGETYRIGVSLYSDRYFNYADEFTRTTPRHFHISMPITDTLGMTDDDITYAHNQCLLGLGNMWNGWDAREDVLSGLMWTRSAREMNWLENSTKSIIIATDVGFWTKEMYGTRTGQGTQGPNVPPTSLSSPDYPTLHDLFIYGKNPNQDGGMYSYYPEAPAAQFILDPSSEFAIDHLFVSVKSGYWATQTDAVNQYLGLLDHVSRTTGVDVFMSSSIPEQFQHIVLGLKDFLDTAATSSAAIDECALGTDDCHADASCSDTHEGYSCSCNEGYNGNGFSCTIVDPCESLSCDGARQFCAFGACACEAGYEMSDGSCVDVNECAIIADSASVTSLGDTILVPCAAGATCNNTDGSYECDCDGEGWEEIDGICVNEKAWKQVQTQYTIRMHKVNSHLARLLENLPTTRFTRNYIRKMIAKIQELDDSTNEDKYLCDGSDQPDVGDDLMVFDGETDCKLASQIKSSLVSASRKWACARGSSDRLVRHFTKYHRQFKNRMCADE</sequence>
<dbReference type="PROSITE" id="PS01187">
    <property type="entry name" value="EGF_CA"/>
    <property type="match status" value="1"/>
</dbReference>
<dbReference type="InterPro" id="IPR009030">
    <property type="entry name" value="Growth_fac_rcpt_cys_sf"/>
</dbReference>
<name>E4YP79_OIKDI</name>
<dbReference type="InterPro" id="IPR024079">
    <property type="entry name" value="MetalloPept_cat_dom_sf"/>
</dbReference>
<dbReference type="PROSITE" id="PS50026">
    <property type="entry name" value="EGF_3"/>
    <property type="match status" value="1"/>
</dbReference>
<keyword evidence="6 7" id="KW-0482">Metalloprotease</keyword>
<dbReference type="PRINTS" id="PR00480">
    <property type="entry name" value="ASTACIN"/>
</dbReference>
<dbReference type="EC" id="3.4.24.-" evidence="7"/>
<gene>
    <name evidence="10" type="ORF">GSOID_T00030369001</name>
</gene>
<proteinExistence type="predicted"/>
<keyword evidence="6 7" id="KW-0479">Metal-binding</keyword>
<keyword evidence="6 7" id="KW-0378">Hydrolase</keyword>
<dbReference type="Pfam" id="PF12947">
    <property type="entry name" value="EGF_3"/>
    <property type="match status" value="1"/>
</dbReference>
<organism evidence="10">
    <name type="scientific">Oikopleura dioica</name>
    <name type="common">Tunicate</name>
    <dbReference type="NCBI Taxonomy" id="34765"/>
    <lineage>
        <taxon>Eukaryota</taxon>
        <taxon>Metazoa</taxon>
        <taxon>Chordata</taxon>
        <taxon>Tunicata</taxon>
        <taxon>Appendicularia</taxon>
        <taxon>Copelata</taxon>
        <taxon>Oikopleuridae</taxon>
        <taxon>Oikopleura</taxon>
    </lineage>
</organism>
<keyword evidence="1 5" id="KW-0245">EGF-like domain</keyword>
<dbReference type="SMART" id="SM00235">
    <property type="entry name" value="ZnMc"/>
    <property type="match status" value="1"/>
</dbReference>
<dbReference type="GO" id="GO:0005509">
    <property type="term" value="F:calcium ion binding"/>
    <property type="evidence" value="ECO:0007669"/>
    <property type="project" value="InterPro"/>
</dbReference>
<evidence type="ECO:0000259" key="9">
    <source>
        <dbReference type="PROSITE" id="PS51864"/>
    </source>
</evidence>
<keyword evidence="2" id="KW-0732">Signal</keyword>
<dbReference type="InterPro" id="IPR036465">
    <property type="entry name" value="vWFA_dom_sf"/>
</dbReference>
<feature type="binding site" evidence="6">
    <location>
        <position position="179"/>
    </location>
    <ligand>
        <name>Zn(2+)</name>
        <dbReference type="ChEBI" id="CHEBI:29105"/>
        <note>catalytic</note>
    </ligand>
</feature>
<dbReference type="SMART" id="SM00179">
    <property type="entry name" value="EGF_CA"/>
    <property type="match status" value="4"/>
</dbReference>
<keyword evidence="6 7" id="KW-0645">Protease</keyword>
<dbReference type="GO" id="GO:0008270">
    <property type="term" value="F:zinc ion binding"/>
    <property type="evidence" value="ECO:0007669"/>
    <property type="project" value="UniProtKB-UniRule"/>
</dbReference>
<dbReference type="SMART" id="SM00181">
    <property type="entry name" value="EGF"/>
    <property type="match status" value="4"/>
</dbReference>
<dbReference type="SUPFAM" id="SSF55486">
    <property type="entry name" value="Metalloproteases ('zincins'), catalytic domain"/>
    <property type="match status" value="1"/>
</dbReference>
<dbReference type="Gene3D" id="3.40.390.10">
    <property type="entry name" value="Collagenase (Catalytic Domain)"/>
    <property type="match status" value="1"/>
</dbReference>
<dbReference type="PANTHER" id="PTHR24050:SF28">
    <property type="entry name" value="UROMODULIN-LIKE"/>
    <property type="match status" value="1"/>
</dbReference>
<dbReference type="InterPro" id="IPR049883">
    <property type="entry name" value="NOTCH1_EGF-like"/>
</dbReference>
<evidence type="ECO:0000256" key="2">
    <source>
        <dbReference type="ARBA" id="ARBA00022729"/>
    </source>
</evidence>
<feature type="active site" evidence="6">
    <location>
        <position position="176"/>
    </location>
</feature>
<dbReference type="InterPro" id="IPR024731">
    <property type="entry name" value="NELL2-like_EGF"/>
</dbReference>
<dbReference type="Gene3D" id="3.40.50.410">
    <property type="entry name" value="von Willebrand factor, type A domain"/>
    <property type="match status" value="1"/>
</dbReference>
<keyword evidence="6 7" id="KW-0862">Zinc</keyword>
<evidence type="ECO:0000256" key="3">
    <source>
        <dbReference type="ARBA" id="ARBA00022737"/>
    </source>
</evidence>
<dbReference type="InterPro" id="IPR052235">
    <property type="entry name" value="Nephronectin_domain"/>
</dbReference>
<dbReference type="EMBL" id="FN654935">
    <property type="protein sequence ID" value="CBY37277.1"/>
    <property type="molecule type" value="Genomic_DNA"/>
</dbReference>
<dbReference type="FunFam" id="2.10.25.10:FF:000038">
    <property type="entry name" value="Fibrillin 2"/>
    <property type="match status" value="1"/>
</dbReference>
<evidence type="ECO:0000313" key="10">
    <source>
        <dbReference type="EMBL" id="CBY37277.1"/>
    </source>
</evidence>
<dbReference type="InterPro" id="IPR001506">
    <property type="entry name" value="Peptidase_M12A"/>
</dbReference>
<feature type="domain" description="EGF-like" evidence="8">
    <location>
        <begin position="633"/>
        <end position="671"/>
    </location>
</feature>